<dbReference type="RefSeq" id="XP_019053846.1">
    <property type="nucleotide sequence ID" value="XM_019198301.1"/>
</dbReference>
<dbReference type="Pfam" id="PF00560">
    <property type="entry name" value="LRR_1"/>
    <property type="match status" value="1"/>
</dbReference>
<reference evidence="9" key="1">
    <citation type="submission" date="2025-08" db="UniProtKB">
        <authorList>
            <consortium name="RefSeq"/>
        </authorList>
    </citation>
    <scope>IDENTIFICATION</scope>
</reference>
<keyword evidence="4" id="KW-0732">Signal</keyword>
<dbReference type="Gene3D" id="3.30.200.20">
    <property type="entry name" value="Phosphorylase Kinase, domain 1"/>
    <property type="match status" value="1"/>
</dbReference>
<dbReference type="Gene3D" id="3.80.10.10">
    <property type="entry name" value="Ribonuclease Inhibitor"/>
    <property type="match status" value="2"/>
</dbReference>
<dbReference type="FunCoup" id="A0A1U8Q740">
    <property type="interactions" value="112"/>
</dbReference>
<proteinExistence type="predicted"/>
<dbReference type="InterPro" id="IPR001611">
    <property type="entry name" value="Leu-rich_rpt"/>
</dbReference>
<dbReference type="GO" id="GO:0005886">
    <property type="term" value="C:plasma membrane"/>
    <property type="evidence" value="ECO:0000318"/>
    <property type="project" value="GO_Central"/>
</dbReference>
<dbReference type="SMART" id="SM00220">
    <property type="entry name" value="S_TKc"/>
    <property type="match status" value="1"/>
</dbReference>
<dbReference type="InterPro" id="IPR032675">
    <property type="entry name" value="LRR_dom_sf"/>
</dbReference>
<evidence type="ECO:0000313" key="8">
    <source>
        <dbReference type="Proteomes" id="UP000189703"/>
    </source>
</evidence>
<keyword evidence="2" id="KW-0433">Leucine-rich repeat</keyword>
<dbReference type="STRING" id="4432.A0A1U8Q740"/>
<dbReference type="GO" id="GO:0004674">
    <property type="term" value="F:protein serine/threonine kinase activity"/>
    <property type="evidence" value="ECO:0000318"/>
    <property type="project" value="GO_Central"/>
</dbReference>
<evidence type="ECO:0000313" key="9">
    <source>
        <dbReference type="RefSeq" id="XP_019053846.1"/>
    </source>
</evidence>
<dbReference type="OrthoDB" id="418615at2759"/>
<dbReference type="PROSITE" id="PS50011">
    <property type="entry name" value="PROTEIN_KINASE_DOM"/>
    <property type="match status" value="1"/>
</dbReference>
<keyword evidence="5" id="KW-0677">Repeat</keyword>
<organism evidence="8 9">
    <name type="scientific">Nelumbo nucifera</name>
    <name type="common">Sacred lotus</name>
    <dbReference type="NCBI Taxonomy" id="4432"/>
    <lineage>
        <taxon>Eukaryota</taxon>
        <taxon>Viridiplantae</taxon>
        <taxon>Streptophyta</taxon>
        <taxon>Embryophyta</taxon>
        <taxon>Tracheophyta</taxon>
        <taxon>Spermatophyta</taxon>
        <taxon>Magnoliopsida</taxon>
        <taxon>Proteales</taxon>
        <taxon>Nelumbonaceae</taxon>
        <taxon>Nelumbo</taxon>
    </lineage>
</organism>
<evidence type="ECO:0000256" key="2">
    <source>
        <dbReference type="ARBA" id="ARBA00022614"/>
    </source>
</evidence>
<dbReference type="Pfam" id="PF13855">
    <property type="entry name" value="LRR_8"/>
    <property type="match status" value="1"/>
</dbReference>
<dbReference type="Proteomes" id="UP000189703">
    <property type="component" value="Unplaced"/>
</dbReference>
<sequence>MAAVHLLRSPLLLFLLTSLALAIPESDSLLKLKKSFVNANALDSWVLGSSPCSWTGIVCSEGNITGLRLGRLGLSGSIDIDALAEIQSIRTISFVNNSFSGSIPEFNRLGALKSMYLSGNQFSGEIPSDYFSTMASLKKLWLSGNAFTGAIPASLAQLPHLIELHLENNQFSGAIPEFVHTPLISLDMSNNKLEGEIPASLSKFGESSFARNEGLCGAQLAKKCAAKATITQVTEPPAGNPDSKQQESNKMTAAAIVLVSTVVLLGVTVFLVARRKDDELGRFIVLKKENLDLKDVNTLWTGRNRKGVDSNKRGSRYTKGSGTEDLILVNEEKGVFRLSDLMQATAEVLGSGGLGSAYKTVLSSGVVVVVKRMKEMKRAGRDAFDVEIRRLANLRHPNILTPLAYRYRKEEKLLVYEYAPKGSLFYLLHGDQGPYSAPLDWPTRLKIIKGVAQGLGYLHTKLVSIEIPHGNLKSSNVVLGSAYEPLLIDYGFCSMVLPNPAAKALFAYRSPESLQSRRVSPKCDVYCLGILILEILTGKFPSQYLGDGSGGTDVVKLAQSAISNRKEVKSLDPYITDSRKSLAQMEKLLHIGAACAESLPEKRPDMKEAIKRIEEIQVEDSDEATSA</sequence>
<evidence type="ECO:0000256" key="7">
    <source>
        <dbReference type="ARBA" id="ARBA00023136"/>
    </source>
</evidence>
<dbReference type="Pfam" id="PF08263">
    <property type="entry name" value="LRRNT_2"/>
    <property type="match status" value="1"/>
</dbReference>
<accession>A0A1U8Q740</accession>
<dbReference type="KEGG" id="nnu:104600789"/>
<evidence type="ECO:0000256" key="5">
    <source>
        <dbReference type="ARBA" id="ARBA00022737"/>
    </source>
</evidence>
<dbReference type="eggNOG" id="ENOG502QRTV">
    <property type="taxonomic scope" value="Eukaryota"/>
</dbReference>
<comment type="subcellular location">
    <subcellularLocation>
        <location evidence="1">Membrane</location>
    </subcellularLocation>
</comment>
<dbReference type="PANTHER" id="PTHR48007">
    <property type="entry name" value="LEUCINE-RICH REPEAT RECEPTOR-LIKE PROTEIN KINASE PXC1"/>
    <property type="match status" value="1"/>
</dbReference>
<dbReference type="InterPro" id="IPR011009">
    <property type="entry name" value="Kinase-like_dom_sf"/>
</dbReference>
<protein>
    <submittedName>
        <fullName evidence="9">Pollen receptor-like kinase 3</fullName>
    </submittedName>
</protein>
<evidence type="ECO:0000256" key="1">
    <source>
        <dbReference type="ARBA" id="ARBA00004370"/>
    </source>
</evidence>
<dbReference type="Gene3D" id="1.10.510.10">
    <property type="entry name" value="Transferase(Phosphotransferase) domain 1"/>
    <property type="match status" value="1"/>
</dbReference>
<dbReference type="AlphaFoldDB" id="A0A1U8Q740"/>
<dbReference type="InterPro" id="IPR046959">
    <property type="entry name" value="PRK1-6/SRF4-like"/>
</dbReference>
<evidence type="ECO:0000256" key="3">
    <source>
        <dbReference type="ARBA" id="ARBA00022692"/>
    </source>
</evidence>
<dbReference type="InterPro" id="IPR013210">
    <property type="entry name" value="LRR_N_plant-typ"/>
</dbReference>
<dbReference type="GeneID" id="104600789"/>
<dbReference type="InterPro" id="IPR000719">
    <property type="entry name" value="Prot_kinase_dom"/>
</dbReference>
<name>A0A1U8Q740_NELNU</name>
<keyword evidence="8" id="KW-1185">Reference proteome</keyword>
<evidence type="ECO:0000256" key="6">
    <source>
        <dbReference type="ARBA" id="ARBA00022989"/>
    </source>
</evidence>
<dbReference type="OMA" id="YLHMELA"/>
<dbReference type="SUPFAM" id="SSF52058">
    <property type="entry name" value="L domain-like"/>
    <property type="match status" value="1"/>
</dbReference>
<dbReference type="SUPFAM" id="SSF56112">
    <property type="entry name" value="Protein kinase-like (PK-like)"/>
    <property type="match status" value="1"/>
</dbReference>
<keyword evidence="3" id="KW-0812">Transmembrane</keyword>
<dbReference type="Pfam" id="PF00069">
    <property type="entry name" value="Pkinase"/>
    <property type="match status" value="1"/>
</dbReference>
<dbReference type="FunFam" id="3.80.10.10:FF:000400">
    <property type="entry name" value="Nuclear pore complex protein NUP107"/>
    <property type="match status" value="1"/>
</dbReference>
<dbReference type="PANTHER" id="PTHR48007:SF38">
    <property type="entry name" value="LEUCINE-RICH REPEAT PROTEIN KINASE FAMILY PROTEIN"/>
    <property type="match status" value="1"/>
</dbReference>
<evidence type="ECO:0000256" key="4">
    <source>
        <dbReference type="ARBA" id="ARBA00022729"/>
    </source>
</evidence>
<dbReference type="GO" id="GO:0005524">
    <property type="term" value="F:ATP binding"/>
    <property type="evidence" value="ECO:0007669"/>
    <property type="project" value="InterPro"/>
</dbReference>
<gene>
    <name evidence="9" type="primary">LOC104600789</name>
</gene>
<keyword evidence="7" id="KW-0472">Membrane</keyword>
<keyword evidence="6" id="KW-1133">Transmembrane helix</keyword>